<reference evidence="2" key="1">
    <citation type="submission" date="2020-09" db="EMBL/GenBank/DDBJ databases">
        <authorList>
            <person name="Kim M.K."/>
        </authorList>
    </citation>
    <scope>NUCLEOTIDE SEQUENCE</scope>
    <source>
        <strain evidence="2">BT702</strain>
    </source>
</reference>
<gene>
    <name evidence="2" type="ORF">IC229_11080</name>
</gene>
<evidence type="ECO:0000259" key="1">
    <source>
        <dbReference type="Pfam" id="PF07883"/>
    </source>
</evidence>
<comment type="caution">
    <text evidence="2">The sequence shown here is derived from an EMBL/GenBank/DDBJ whole genome shotgun (WGS) entry which is preliminary data.</text>
</comment>
<dbReference type="InterPro" id="IPR053146">
    <property type="entry name" value="QDO-like"/>
</dbReference>
<organism evidence="2 3">
    <name type="scientific">Spirosoma profusum</name>
    <dbReference type="NCBI Taxonomy" id="2771354"/>
    <lineage>
        <taxon>Bacteria</taxon>
        <taxon>Pseudomonadati</taxon>
        <taxon>Bacteroidota</taxon>
        <taxon>Cytophagia</taxon>
        <taxon>Cytophagales</taxon>
        <taxon>Cytophagaceae</taxon>
        <taxon>Spirosoma</taxon>
    </lineage>
</organism>
<dbReference type="RefSeq" id="WP_190887033.1">
    <property type="nucleotide sequence ID" value="NZ_JACWZY010000007.1"/>
</dbReference>
<protein>
    <submittedName>
        <fullName evidence="2">Cupin domain-containing protein</fullName>
    </submittedName>
</protein>
<dbReference type="InterPro" id="IPR011051">
    <property type="entry name" value="RmlC_Cupin_sf"/>
</dbReference>
<dbReference type="PANTHER" id="PTHR36440">
    <property type="entry name" value="PUTATIVE (AFU_ORTHOLOGUE AFUA_8G07350)-RELATED"/>
    <property type="match status" value="1"/>
</dbReference>
<dbReference type="EMBL" id="JACWZY010000007">
    <property type="protein sequence ID" value="MBD2701181.1"/>
    <property type="molecule type" value="Genomic_DNA"/>
</dbReference>
<evidence type="ECO:0000313" key="3">
    <source>
        <dbReference type="Proteomes" id="UP000598820"/>
    </source>
</evidence>
<dbReference type="Proteomes" id="UP000598820">
    <property type="component" value="Unassembled WGS sequence"/>
</dbReference>
<feature type="domain" description="Cupin type-2" evidence="1">
    <location>
        <begin position="45"/>
        <end position="110"/>
    </location>
</feature>
<name>A0A926Y2W0_9BACT</name>
<dbReference type="AlphaFoldDB" id="A0A926Y2W0"/>
<dbReference type="PANTHER" id="PTHR36440:SF1">
    <property type="entry name" value="PUTATIVE (AFU_ORTHOLOGUE AFUA_8G07350)-RELATED"/>
    <property type="match status" value="1"/>
</dbReference>
<proteinExistence type="predicted"/>
<keyword evidence="3" id="KW-1185">Reference proteome</keyword>
<dbReference type="Pfam" id="PF07883">
    <property type="entry name" value="Cupin_2"/>
    <property type="match status" value="1"/>
</dbReference>
<dbReference type="InterPro" id="IPR013096">
    <property type="entry name" value="Cupin_2"/>
</dbReference>
<accession>A0A926Y2W0</accession>
<dbReference type="InterPro" id="IPR014710">
    <property type="entry name" value="RmlC-like_jellyroll"/>
</dbReference>
<dbReference type="Gene3D" id="2.60.120.10">
    <property type="entry name" value="Jelly Rolls"/>
    <property type="match status" value="1"/>
</dbReference>
<evidence type="ECO:0000313" key="2">
    <source>
        <dbReference type="EMBL" id="MBD2701181.1"/>
    </source>
</evidence>
<dbReference type="SUPFAM" id="SSF51182">
    <property type="entry name" value="RmlC-like cupins"/>
    <property type="match status" value="1"/>
</dbReference>
<sequence>MTEQQIMSPVTRQANTLQNTFWYGCALVNVLVDGEQTDGRYAQLEMTLQPGIEPPTHTHTREDETYYVLDGSIQFNIGNHEFTAKPGDYVLMPKNIPHGFNVLTATAKVVLTIAPAGFEQFFIHPSLAKPAYMMMLPPAPQGPPSPERITALKTIGEEFGVYI</sequence>